<dbReference type="GO" id="GO:0046872">
    <property type="term" value="F:metal ion binding"/>
    <property type="evidence" value="ECO:0007669"/>
    <property type="project" value="UniProtKB-KW"/>
</dbReference>
<dbReference type="InterPro" id="IPR048304">
    <property type="entry name" value="UbiD_Rift_dom"/>
</dbReference>
<comment type="cofactor">
    <cofactor evidence="1">
        <name>Mn(2+)</name>
        <dbReference type="ChEBI" id="CHEBI:29035"/>
    </cofactor>
</comment>
<feature type="active site" description="Proton donor" evidence="1">
    <location>
        <position position="277"/>
    </location>
</feature>
<comment type="caution">
    <text evidence="5">The sequence shown here is derived from an EMBL/GenBank/DDBJ whole genome shotgun (WGS) entry which is preliminary data.</text>
</comment>
<dbReference type="InterPro" id="IPR049381">
    <property type="entry name" value="UbiD-like_C"/>
</dbReference>
<comment type="subunit">
    <text evidence="1">Homodimer. May form higher order oligomers.</text>
</comment>
<keyword evidence="1" id="KW-0210">Decarboxylase</keyword>
<dbReference type="PANTHER" id="PTHR30108">
    <property type="entry name" value="3-OCTAPRENYL-4-HYDROXYBENZOATE CARBOXY-LYASE-RELATED"/>
    <property type="match status" value="1"/>
</dbReference>
<comment type="cofactor">
    <cofactor evidence="1">
        <name>prenylated FMN</name>
        <dbReference type="ChEBI" id="CHEBI:87746"/>
    </cofactor>
    <text evidence="1">Binds 1 prenylated FMN per subunit.</text>
</comment>
<feature type="domain" description="3-octaprenyl-4-hydroxybenzoate carboxy-lyase-like N-terminal" evidence="3">
    <location>
        <begin position="9"/>
        <end position="99"/>
    </location>
</feature>
<dbReference type="SUPFAM" id="SSF50475">
    <property type="entry name" value="FMN-binding split barrel"/>
    <property type="match status" value="1"/>
</dbReference>
<dbReference type="PANTHER" id="PTHR30108:SF17">
    <property type="entry name" value="FERULIC ACID DECARBOXYLASE 1"/>
    <property type="match status" value="1"/>
</dbReference>
<comment type="subcellular location">
    <subcellularLocation>
        <location evidence="1">Cytoplasm</location>
    </subcellularLocation>
</comment>
<feature type="binding site" evidence="1">
    <location>
        <position position="187"/>
    </location>
    <ligand>
        <name>Mn(2+)</name>
        <dbReference type="ChEBI" id="CHEBI:29035"/>
    </ligand>
</feature>
<comment type="catalytic activity">
    <reaction evidence="1">
        <text>(E)-ferulate + H(+) = 2-methoxy-4-vinylphenol + CO2</text>
        <dbReference type="Rhea" id="RHEA:33807"/>
        <dbReference type="ChEBI" id="CHEBI:15378"/>
        <dbReference type="ChEBI" id="CHEBI:16526"/>
        <dbReference type="ChEBI" id="CHEBI:29749"/>
        <dbReference type="ChEBI" id="CHEBI:42438"/>
        <dbReference type="EC" id="4.1.1.102"/>
    </reaction>
</comment>
<keyword evidence="1" id="KW-0479">Metal-binding</keyword>
<dbReference type="VEuPathDB" id="FungiDB:FPRO_07457"/>
<feature type="binding site" evidence="1">
    <location>
        <position position="228"/>
    </location>
    <ligand>
        <name>Mn(2+)</name>
        <dbReference type="ChEBI" id="CHEBI:29035"/>
    </ligand>
</feature>
<dbReference type="Proteomes" id="UP000183971">
    <property type="component" value="Unassembled WGS sequence"/>
</dbReference>
<dbReference type="Pfam" id="PF20696">
    <property type="entry name" value="UbiD_C"/>
    <property type="match status" value="1"/>
</dbReference>
<evidence type="ECO:0000259" key="4">
    <source>
        <dbReference type="Pfam" id="PF20696"/>
    </source>
</evidence>
<organism evidence="5 6">
    <name type="scientific">Fusarium proliferatum (strain ET1)</name>
    <name type="common">Orchid endophyte fungus</name>
    <dbReference type="NCBI Taxonomy" id="1227346"/>
    <lineage>
        <taxon>Eukaryota</taxon>
        <taxon>Fungi</taxon>
        <taxon>Dikarya</taxon>
        <taxon>Ascomycota</taxon>
        <taxon>Pezizomycotina</taxon>
        <taxon>Sordariomycetes</taxon>
        <taxon>Hypocreomycetidae</taxon>
        <taxon>Hypocreales</taxon>
        <taxon>Nectriaceae</taxon>
        <taxon>Fusarium</taxon>
        <taxon>Fusarium fujikuroi species complex</taxon>
    </lineage>
</organism>
<dbReference type="SUPFAM" id="SSF143968">
    <property type="entry name" value="UbiD C-terminal domain-like"/>
    <property type="match status" value="1"/>
</dbReference>
<gene>
    <name evidence="1" type="primary">FDC1</name>
    <name evidence="5" type="ORF">FPRO_07457</name>
</gene>
<dbReference type="GO" id="GO:0033494">
    <property type="term" value="P:ferulate metabolic process"/>
    <property type="evidence" value="ECO:0007669"/>
    <property type="project" value="UniProtKB-UniRule"/>
</dbReference>
<evidence type="ECO:0000313" key="5">
    <source>
        <dbReference type="EMBL" id="CZR43626.1"/>
    </source>
</evidence>
<accession>A0A1L7VU60</accession>
<feature type="domain" description="3-octaprenyl-4-hydroxybenzoate carboxy-lyase-like Rift-related" evidence="2">
    <location>
        <begin position="113"/>
        <end position="313"/>
    </location>
</feature>
<sequence length="498" mass="55304">MDHSFRAFVEQLKEDNDLVEINDEVDPYLEAAAITRLVCETDDKAPLFNNLKGQNDKGLWRILGAPGSLRRSKKDRYGRIARHLALPPTASMREIIDKMLSASELPPIAPRVVAEGPVKQNSLVGDEIDLTRLPAPMVHQADGGKFLQTYGMHVLRSPDGTWTNWSISRAMVYDRNHITGQIVQPQHIWQIHEMWKKEGKDVPWALCFGVPPAAIMASSMSIPEGVSEADYVGAVTGRPLELVKCDTNDLHVPANAEIVFEGTISITELVDEGPYGEMHGYVFPGVKRKYPLFTVNKITYRDNAILPMSVTGRITDETHTLIGTLAAAEIRNACQKAGLPITDAFSTFESMVTWAALKVDTVKLSQLKWTPKDFQKKAGDVVFCTKAGLLIHRLILVGQDIDIYKGEDVMWAFSTRCRPNDDETFFDNVRGFTLIPYMGHGTGSPVQGGKVVSDALMPSEYSTGKGDWQAADFKNSYPNELQDRVLSKWASFGFSSLD</sequence>
<comment type="function">
    <text evidence="1">Catalyzes the reversible decarboxylation of aromatic carboxylic acids like ferulic acid, p-coumaric acid or cinnamic acid, producing the corresponding vinyl derivatives 4-vinylphenol, 4-vinylguaiacol, and styrene, respectively, which play the role of aroma metabolites.</text>
</comment>
<dbReference type="InterPro" id="IPR049383">
    <property type="entry name" value="UbiD-like_N"/>
</dbReference>
<keyword evidence="1" id="KW-0456">Lyase</keyword>
<dbReference type="EC" id="4.1.1.102" evidence="1"/>
<dbReference type="GO" id="GO:0005737">
    <property type="term" value="C:cytoplasm"/>
    <property type="evidence" value="ECO:0007669"/>
    <property type="project" value="UniProtKB-SubCell"/>
</dbReference>
<feature type="binding site" evidence="1">
    <location>
        <position position="386"/>
    </location>
    <ligand>
        <name>prenylated FMN</name>
        <dbReference type="ChEBI" id="CHEBI:87746"/>
    </ligand>
</feature>
<dbReference type="NCBIfam" id="TIGR00148">
    <property type="entry name" value="UbiD family decarboxylase"/>
    <property type="match status" value="1"/>
</dbReference>
<name>A0A1L7VU60_FUSPR</name>
<dbReference type="GO" id="GO:0046281">
    <property type="term" value="P:cinnamic acid catabolic process"/>
    <property type="evidence" value="ECO:0007669"/>
    <property type="project" value="UniProtKB-UniRule"/>
</dbReference>
<reference evidence="6" key="1">
    <citation type="journal article" date="2016" name="Genome Biol. Evol.">
        <title>Comparative 'omics' of the Fusarium fujikuroi species complex highlights differences in genetic potential and metabolite synthesis.</title>
        <authorList>
            <person name="Niehaus E.-M."/>
            <person name="Muensterkoetter M."/>
            <person name="Proctor R.H."/>
            <person name="Brown D.W."/>
            <person name="Sharon A."/>
            <person name="Idan Y."/>
            <person name="Oren-Young L."/>
            <person name="Sieber C.M."/>
            <person name="Novak O."/>
            <person name="Pencik A."/>
            <person name="Tarkowska D."/>
            <person name="Hromadova K."/>
            <person name="Freeman S."/>
            <person name="Maymon M."/>
            <person name="Elazar M."/>
            <person name="Youssef S.A."/>
            <person name="El-Shabrawy E.S.M."/>
            <person name="Shalaby A.B.A."/>
            <person name="Houterman P."/>
            <person name="Brock N.L."/>
            <person name="Burkhardt I."/>
            <person name="Tsavkelova E.A."/>
            <person name="Dickschat J.S."/>
            <person name="Galuszka P."/>
            <person name="Gueldener U."/>
            <person name="Tudzynski B."/>
        </authorList>
    </citation>
    <scope>NUCLEOTIDE SEQUENCE [LARGE SCALE GENOMIC DNA]</scope>
    <source>
        <strain evidence="6">ET1</strain>
    </source>
</reference>
<dbReference type="GO" id="GO:0016831">
    <property type="term" value="F:carboxy-lyase activity"/>
    <property type="evidence" value="ECO:0007669"/>
    <property type="project" value="UniProtKB-UniRule"/>
</dbReference>
<feature type="domain" description="3-octaprenyl-4-hydroxybenzoate carboxy-lyase-like C-terminal" evidence="4">
    <location>
        <begin position="319"/>
        <end position="455"/>
    </location>
</feature>
<dbReference type="AlphaFoldDB" id="A0A1L7VU60"/>
<evidence type="ECO:0000259" key="2">
    <source>
        <dbReference type="Pfam" id="PF01977"/>
    </source>
</evidence>
<dbReference type="HAMAP" id="MF_01983">
    <property type="entry name" value="UbiD_FDC"/>
    <property type="match status" value="1"/>
</dbReference>
<evidence type="ECO:0000313" key="6">
    <source>
        <dbReference type="Proteomes" id="UP000183971"/>
    </source>
</evidence>
<dbReference type="InterPro" id="IPR032903">
    <property type="entry name" value="FDC-like"/>
</dbReference>
<dbReference type="Pfam" id="PF20695">
    <property type="entry name" value="UbiD_N"/>
    <property type="match status" value="1"/>
</dbReference>
<protein>
    <recommendedName>
        <fullName evidence="1">Ferulic acid decarboxylase 1</fullName>
        <ecNumber evidence="1">4.1.1.102</ecNumber>
    </recommendedName>
    <alternativeName>
        <fullName evidence="1">Phenacrylate decarboxylase</fullName>
    </alternativeName>
</protein>
<feature type="binding site" evidence="1">
    <location>
        <position position="228"/>
    </location>
    <ligand>
        <name>prenylated FMN</name>
        <dbReference type="ChEBI" id="CHEBI:87746"/>
    </ligand>
</feature>
<dbReference type="Gene3D" id="1.20.5.4570">
    <property type="match status" value="1"/>
</dbReference>
<dbReference type="EMBL" id="FJOF01000007">
    <property type="protein sequence ID" value="CZR43626.1"/>
    <property type="molecule type" value="Genomic_DNA"/>
</dbReference>
<evidence type="ECO:0000256" key="1">
    <source>
        <dbReference type="HAMAP-Rule" id="MF_03196"/>
    </source>
</evidence>
<dbReference type="Pfam" id="PF01977">
    <property type="entry name" value="UbiD"/>
    <property type="match status" value="1"/>
</dbReference>
<comment type="catalytic activity">
    <reaction evidence="1">
        <text>(E)-4-coumarate + H(+) = 4-vinylphenol + CO2</text>
        <dbReference type="Rhea" id="RHEA:33227"/>
        <dbReference type="ChEBI" id="CHEBI:1883"/>
        <dbReference type="ChEBI" id="CHEBI:12876"/>
        <dbReference type="ChEBI" id="CHEBI:15378"/>
        <dbReference type="ChEBI" id="CHEBI:16526"/>
        <dbReference type="EC" id="4.1.1.102"/>
    </reaction>
</comment>
<feature type="binding site" evidence="1">
    <location>
        <position position="164"/>
    </location>
    <ligand>
        <name>Mn(2+)</name>
        <dbReference type="ChEBI" id="CHEBI:29035"/>
    </ligand>
</feature>
<keyword evidence="6" id="KW-1185">Reference proteome</keyword>
<comment type="catalytic activity">
    <reaction evidence="1">
        <text>(E)-cinnamate + H(+) = styrene + CO2</text>
        <dbReference type="Rhea" id="RHEA:46920"/>
        <dbReference type="ChEBI" id="CHEBI:15378"/>
        <dbReference type="ChEBI" id="CHEBI:15669"/>
        <dbReference type="ChEBI" id="CHEBI:16526"/>
        <dbReference type="ChEBI" id="CHEBI:27452"/>
        <dbReference type="EC" id="4.1.1.102"/>
    </reaction>
</comment>
<proteinExistence type="inferred from homology"/>
<dbReference type="InterPro" id="IPR002830">
    <property type="entry name" value="UbiD"/>
</dbReference>
<keyword evidence="1" id="KW-0963">Cytoplasm</keyword>
<dbReference type="Gene3D" id="3.40.1670.10">
    <property type="entry name" value="UbiD C-terminal domain-like"/>
    <property type="match status" value="1"/>
</dbReference>
<feature type="binding site" evidence="1">
    <location>
        <begin position="164"/>
        <end position="169"/>
    </location>
    <ligand>
        <name>prenylated FMN</name>
        <dbReference type="ChEBI" id="CHEBI:87746"/>
    </ligand>
</feature>
<keyword evidence="1" id="KW-0464">Manganese</keyword>
<evidence type="ECO:0000259" key="3">
    <source>
        <dbReference type="Pfam" id="PF20695"/>
    </source>
</evidence>
<comment type="similarity">
    <text evidence="1">Belongs to the UbiD family. UbiD-like/FDC subfamily.</text>
</comment>
<feature type="binding site" evidence="1">
    <location>
        <begin position="186"/>
        <end position="187"/>
    </location>
    <ligand>
        <name>prenylated FMN</name>
        <dbReference type="ChEBI" id="CHEBI:87746"/>
    </ligand>
</feature>